<dbReference type="OrthoDB" id="4096at2759"/>
<evidence type="ECO:0000256" key="9">
    <source>
        <dbReference type="SAM" id="MobiDB-lite"/>
    </source>
</evidence>
<feature type="region of interest" description="Disordered" evidence="9">
    <location>
        <begin position="1"/>
        <end position="27"/>
    </location>
</feature>
<dbReference type="EMBL" id="FN649760">
    <property type="protein sequence ID" value="CBJ34058.1"/>
    <property type="molecule type" value="Genomic_DNA"/>
</dbReference>
<feature type="compositionally biased region" description="Acidic residues" evidence="9">
    <location>
        <begin position="154"/>
        <end position="191"/>
    </location>
</feature>
<keyword evidence="6" id="KW-0804">Transcription</keyword>
<dbReference type="PANTHER" id="PTHR44215">
    <property type="entry name" value="WD REPEAT-CONTAINING PROTEIN 75"/>
    <property type="match status" value="1"/>
</dbReference>
<keyword evidence="2" id="KW-0690">Ribosome biogenesis</keyword>
<gene>
    <name evidence="10" type="ORF">Esi_0907_0002</name>
</gene>
<evidence type="ECO:0000256" key="1">
    <source>
        <dbReference type="ARBA" id="ARBA00004604"/>
    </source>
</evidence>
<reference evidence="10 11" key="1">
    <citation type="journal article" date="2010" name="Nature">
        <title>The Ectocarpus genome and the independent evolution of multicellularity in brown algae.</title>
        <authorList>
            <person name="Cock J.M."/>
            <person name="Sterck L."/>
            <person name="Rouze P."/>
            <person name="Scornet D."/>
            <person name="Allen A.E."/>
            <person name="Amoutzias G."/>
            <person name="Anthouard V."/>
            <person name="Artiguenave F."/>
            <person name="Aury J.M."/>
            <person name="Badger J.H."/>
            <person name="Beszteri B."/>
            <person name="Billiau K."/>
            <person name="Bonnet E."/>
            <person name="Bothwell J.H."/>
            <person name="Bowler C."/>
            <person name="Boyen C."/>
            <person name="Brownlee C."/>
            <person name="Carrano C.J."/>
            <person name="Charrier B."/>
            <person name="Cho G.Y."/>
            <person name="Coelho S.M."/>
            <person name="Collen J."/>
            <person name="Corre E."/>
            <person name="Da Silva C."/>
            <person name="Delage L."/>
            <person name="Delaroque N."/>
            <person name="Dittami S.M."/>
            <person name="Doulbeau S."/>
            <person name="Elias M."/>
            <person name="Farnham G."/>
            <person name="Gachon C.M."/>
            <person name="Gschloessl B."/>
            <person name="Heesch S."/>
            <person name="Jabbari K."/>
            <person name="Jubin C."/>
            <person name="Kawai H."/>
            <person name="Kimura K."/>
            <person name="Kloareg B."/>
            <person name="Kupper F.C."/>
            <person name="Lang D."/>
            <person name="Le Bail A."/>
            <person name="Leblanc C."/>
            <person name="Lerouge P."/>
            <person name="Lohr M."/>
            <person name="Lopez P.J."/>
            <person name="Martens C."/>
            <person name="Maumus F."/>
            <person name="Michel G."/>
            <person name="Miranda-Saavedra D."/>
            <person name="Morales J."/>
            <person name="Moreau H."/>
            <person name="Motomura T."/>
            <person name="Nagasato C."/>
            <person name="Napoli C.A."/>
            <person name="Nelson D.R."/>
            <person name="Nyvall-Collen P."/>
            <person name="Peters A.F."/>
            <person name="Pommier C."/>
            <person name="Potin P."/>
            <person name="Poulain J."/>
            <person name="Quesneville H."/>
            <person name="Read B."/>
            <person name="Rensing S.A."/>
            <person name="Ritter A."/>
            <person name="Rousvoal S."/>
            <person name="Samanta M."/>
            <person name="Samson G."/>
            <person name="Schroeder D.C."/>
            <person name="Segurens B."/>
            <person name="Strittmatter M."/>
            <person name="Tonon T."/>
            <person name="Tregear J.W."/>
            <person name="Valentin K."/>
            <person name="von Dassow P."/>
            <person name="Yamagishi T."/>
            <person name="Van de Peer Y."/>
            <person name="Wincker P."/>
        </authorList>
    </citation>
    <scope>NUCLEOTIDE SEQUENCE [LARGE SCALE GENOMIC DNA]</scope>
    <source>
        <strain evidence="11">Ec32 / CCAP1310/4</strain>
    </source>
</reference>
<dbReference type="GO" id="GO:0045943">
    <property type="term" value="P:positive regulation of transcription by RNA polymerase I"/>
    <property type="evidence" value="ECO:0007669"/>
    <property type="project" value="InterPro"/>
</dbReference>
<dbReference type="STRING" id="2880.D7G8M6"/>
<dbReference type="Proteomes" id="UP000002630">
    <property type="component" value="Unassembled WGS sequence"/>
</dbReference>
<keyword evidence="3" id="KW-0698">rRNA processing</keyword>
<dbReference type="PROSITE" id="PS50082">
    <property type="entry name" value="WD_REPEATS_2"/>
    <property type="match status" value="1"/>
</dbReference>
<dbReference type="Gene3D" id="2.130.10.10">
    <property type="entry name" value="YVTN repeat-like/Quinoprotein amine dehydrogenase"/>
    <property type="match status" value="1"/>
</dbReference>
<keyword evidence="4 8" id="KW-0853">WD repeat</keyword>
<dbReference type="Pfam" id="PF23869">
    <property type="entry name" value="Beta-prop_WDR75_1st"/>
    <property type="match status" value="1"/>
</dbReference>
<feature type="compositionally biased region" description="Gly residues" evidence="9">
    <location>
        <begin position="124"/>
        <end position="133"/>
    </location>
</feature>
<organism evidence="10 11">
    <name type="scientific">Ectocarpus siliculosus</name>
    <name type="common">Brown alga</name>
    <name type="synonym">Conferva siliculosa</name>
    <dbReference type="NCBI Taxonomy" id="2880"/>
    <lineage>
        <taxon>Eukaryota</taxon>
        <taxon>Sar</taxon>
        <taxon>Stramenopiles</taxon>
        <taxon>Ochrophyta</taxon>
        <taxon>PX clade</taxon>
        <taxon>Phaeophyceae</taxon>
        <taxon>Ectocarpales</taxon>
        <taxon>Ectocarpaceae</taxon>
        <taxon>Ectocarpus</taxon>
    </lineage>
</organism>
<dbReference type="eggNOG" id="KOG1963">
    <property type="taxonomic scope" value="Eukaryota"/>
</dbReference>
<dbReference type="InterPro" id="IPR011044">
    <property type="entry name" value="Quino_amine_DH_bsu"/>
</dbReference>
<evidence type="ECO:0000256" key="4">
    <source>
        <dbReference type="ARBA" id="ARBA00022574"/>
    </source>
</evidence>
<evidence type="ECO:0000256" key="3">
    <source>
        <dbReference type="ARBA" id="ARBA00022552"/>
    </source>
</evidence>
<feature type="repeat" description="WD" evidence="8">
    <location>
        <begin position="393"/>
        <end position="434"/>
    </location>
</feature>
<accession>D7G8M6</accession>
<keyword evidence="5" id="KW-0677">Repeat</keyword>
<evidence type="ECO:0000256" key="7">
    <source>
        <dbReference type="ARBA" id="ARBA00023242"/>
    </source>
</evidence>
<keyword evidence="11" id="KW-1185">Reference proteome</keyword>
<dbReference type="GO" id="GO:2000234">
    <property type="term" value="P:positive regulation of rRNA processing"/>
    <property type="evidence" value="ECO:0007669"/>
    <property type="project" value="TreeGrafter"/>
</dbReference>
<protein>
    <submittedName>
        <fullName evidence="10">Uncharacterized protein</fullName>
    </submittedName>
</protein>
<dbReference type="PANTHER" id="PTHR44215:SF1">
    <property type="entry name" value="WD REPEAT-CONTAINING PROTEIN 75"/>
    <property type="match status" value="1"/>
</dbReference>
<evidence type="ECO:0000256" key="5">
    <source>
        <dbReference type="ARBA" id="ARBA00022737"/>
    </source>
</evidence>
<dbReference type="InParanoid" id="D7G8M6"/>
<feature type="region of interest" description="Disordered" evidence="9">
    <location>
        <begin position="121"/>
        <end position="244"/>
    </location>
</feature>
<dbReference type="GO" id="GO:0003723">
    <property type="term" value="F:RNA binding"/>
    <property type="evidence" value="ECO:0007669"/>
    <property type="project" value="InterPro"/>
</dbReference>
<name>D7G8M6_ECTSI</name>
<dbReference type="InterPro" id="IPR015943">
    <property type="entry name" value="WD40/YVTN_repeat-like_dom_sf"/>
</dbReference>
<keyword evidence="7" id="KW-0539">Nucleus</keyword>
<sequence>MDSSSGSGGGEQLAAAGGAGGGATVDPPILASEETRAVLSGSLFRCSPVFSPSSDAVFCACSSSVLGVSVETGEQGEAERCLRVYNVGMPVYHLFMGRQDGSGTALDVIVVTKEGTAALHGYGEEAGGEGGHAGGKKAKRGGTPSAPASNGLQDMDDDDDDDDDLTSEEDDSSDDDENNEDDDNDVVEIEEGGGSTTPSRRRGGGRVKEAGGASSGGPNKGAMRNARGSKGALGRRRKRGDGAKADQRLFDWQAVRYGLAKGVSEAVILVSRQQYRWIGTTAPRSPVPAAAAGGGGDAKRRGGGATTCPVLLWKDGRDVMAVDVGTGDKAALVTAVAPVRSLVVGGDGETLVTGHLDGSMSQWHELTDRLRAAFKVSGSREVFSEGGAPSTDMHWHAHPVRCMSVAPDGVQLFSGGEEAVLVQWNLSKGTKAFLPRLGAPLQVLHIDCREDVGCSCS</sequence>
<dbReference type="GO" id="GO:0006364">
    <property type="term" value="P:rRNA processing"/>
    <property type="evidence" value="ECO:0007669"/>
    <property type="project" value="UniProtKB-KW"/>
</dbReference>
<dbReference type="InterPro" id="IPR053826">
    <property type="entry name" value="WDR75"/>
</dbReference>
<evidence type="ECO:0000313" key="11">
    <source>
        <dbReference type="Proteomes" id="UP000002630"/>
    </source>
</evidence>
<dbReference type="InterPro" id="IPR001680">
    <property type="entry name" value="WD40_rpt"/>
</dbReference>
<feature type="compositionally biased region" description="Gly residues" evidence="9">
    <location>
        <begin position="1"/>
        <end position="23"/>
    </location>
</feature>
<dbReference type="AlphaFoldDB" id="D7G8M6"/>
<dbReference type="SMART" id="SM00320">
    <property type="entry name" value="WD40"/>
    <property type="match status" value="2"/>
</dbReference>
<comment type="subcellular location">
    <subcellularLocation>
        <location evidence="1">Nucleus</location>
        <location evidence="1">Nucleolus</location>
    </subcellularLocation>
</comment>
<proteinExistence type="predicted"/>
<evidence type="ECO:0000313" key="10">
    <source>
        <dbReference type="EMBL" id="CBJ34058.1"/>
    </source>
</evidence>
<evidence type="ECO:0000256" key="6">
    <source>
        <dbReference type="ARBA" id="ARBA00023163"/>
    </source>
</evidence>
<dbReference type="SUPFAM" id="SSF50969">
    <property type="entry name" value="YVTN repeat-like/Quinoprotein amine dehydrogenase"/>
    <property type="match status" value="1"/>
</dbReference>
<dbReference type="GO" id="GO:0032040">
    <property type="term" value="C:small-subunit processome"/>
    <property type="evidence" value="ECO:0007669"/>
    <property type="project" value="InterPro"/>
</dbReference>
<evidence type="ECO:0000256" key="2">
    <source>
        <dbReference type="ARBA" id="ARBA00022517"/>
    </source>
</evidence>
<evidence type="ECO:0000256" key="8">
    <source>
        <dbReference type="PROSITE-ProRule" id="PRU00221"/>
    </source>
</evidence>